<dbReference type="PROSITE" id="PS51257">
    <property type="entry name" value="PROKAR_LIPOPROTEIN"/>
    <property type="match status" value="1"/>
</dbReference>
<dbReference type="InterPro" id="IPR043724">
    <property type="entry name" value="DUF5666"/>
</dbReference>
<feature type="domain" description="DUF5666" evidence="3">
    <location>
        <begin position="262"/>
        <end position="320"/>
    </location>
</feature>
<dbReference type="AlphaFoldDB" id="A0A1M5MVR6"/>
<organism evidence="4 5">
    <name type="scientific">Hydrocarboniphaga daqingensis</name>
    <dbReference type="NCBI Taxonomy" id="490188"/>
    <lineage>
        <taxon>Bacteria</taxon>
        <taxon>Pseudomonadati</taxon>
        <taxon>Pseudomonadota</taxon>
        <taxon>Gammaproteobacteria</taxon>
        <taxon>Nevskiales</taxon>
        <taxon>Nevskiaceae</taxon>
        <taxon>Hydrocarboniphaga</taxon>
    </lineage>
</organism>
<dbReference type="RefSeq" id="WP_072896112.1">
    <property type="nucleotide sequence ID" value="NZ_FQWZ01000003.1"/>
</dbReference>
<keyword evidence="5" id="KW-1185">Reference proteome</keyword>
<gene>
    <name evidence="4" type="ORF">SAMN04488068_1495</name>
</gene>
<feature type="signal peptide" evidence="2">
    <location>
        <begin position="1"/>
        <end position="21"/>
    </location>
</feature>
<feature type="domain" description="DUF5666" evidence="3">
    <location>
        <begin position="48"/>
        <end position="105"/>
    </location>
</feature>
<evidence type="ECO:0000313" key="4">
    <source>
        <dbReference type="EMBL" id="SHG81420.1"/>
    </source>
</evidence>
<dbReference type="OrthoDB" id="5622949at2"/>
<evidence type="ECO:0000256" key="1">
    <source>
        <dbReference type="SAM" id="MobiDB-lite"/>
    </source>
</evidence>
<protein>
    <recommendedName>
        <fullName evidence="3">DUF5666 domain-containing protein</fullName>
    </recommendedName>
</protein>
<dbReference type="Pfam" id="PF18914">
    <property type="entry name" value="DUF5666"/>
    <property type="match status" value="5"/>
</dbReference>
<dbReference type="Proteomes" id="UP000199758">
    <property type="component" value="Unassembled WGS sequence"/>
</dbReference>
<feature type="domain" description="DUF5666" evidence="3">
    <location>
        <begin position="336"/>
        <end position="402"/>
    </location>
</feature>
<dbReference type="STRING" id="490188.SAMN04488068_1495"/>
<feature type="domain" description="DUF5666" evidence="3">
    <location>
        <begin position="112"/>
        <end position="174"/>
    </location>
</feature>
<evidence type="ECO:0000313" key="5">
    <source>
        <dbReference type="Proteomes" id="UP000199758"/>
    </source>
</evidence>
<feature type="compositionally biased region" description="Acidic residues" evidence="1">
    <location>
        <begin position="481"/>
        <end position="507"/>
    </location>
</feature>
<feature type="region of interest" description="Disordered" evidence="1">
    <location>
        <begin position="481"/>
        <end position="516"/>
    </location>
</feature>
<feature type="domain" description="DUF5666" evidence="3">
    <location>
        <begin position="185"/>
        <end position="243"/>
    </location>
</feature>
<feature type="chain" id="PRO_5012861335" description="DUF5666 domain-containing protein" evidence="2">
    <location>
        <begin position="22"/>
        <end position="516"/>
    </location>
</feature>
<dbReference type="EMBL" id="FQWZ01000003">
    <property type="protein sequence ID" value="SHG81420.1"/>
    <property type="molecule type" value="Genomic_DNA"/>
</dbReference>
<evidence type="ECO:0000256" key="2">
    <source>
        <dbReference type="SAM" id="SignalP"/>
    </source>
</evidence>
<evidence type="ECO:0000259" key="3">
    <source>
        <dbReference type="Pfam" id="PF18914"/>
    </source>
</evidence>
<reference evidence="4 5" key="1">
    <citation type="submission" date="2016-11" db="EMBL/GenBank/DDBJ databases">
        <authorList>
            <person name="Jaros S."/>
            <person name="Januszkiewicz K."/>
            <person name="Wedrychowicz H."/>
        </authorList>
    </citation>
    <scope>NUCLEOTIDE SEQUENCE [LARGE SCALE GENOMIC DNA]</scope>
    <source>
        <strain evidence="4 5">CGMCC 1.7049</strain>
    </source>
</reference>
<proteinExistence type="predicted"/>
<keyword evidence="2" id="KW-0732">Signal</keyword>
<accession>A0A1M5MVR6</accession>
<sequence length="516" mass="53104">MIQISKSARLAAASISAFIAACGGGGGSDSSSTPTTPSGTTTPVVMSGPITGFGSVIVNGVRFDVSSAAFKIDDSSGGQDDLSVGQIVTIAGTLDDRGNRSASEVVYGSEIKGPVQSIDLANRRFVALGVTVVVSDATIFRNLTGLDALAVGNFVEVSGYPNASNGTLEASYVEKEDNTSQARLRGSVAALDTAQKRFTIGTTTVDYANATLDPSSLTLADGLSVEVRGSVGADAVLRASRIKSRKGFDVSDDRRNGKAEVEGLVSSVDGSRFVVNGVTVTISNSTVYERGTAADIVVGARLEAEGAVQADGSVVASKIEFKVNGGNGGGRDGRIYGTIEAVDATAGTIKLLNTTVKTNTSTIYEDDRDKIKTFQFAGLSVGDYVEIGFVIAGSDVLATRVERDDAETRSEVRGPVSSFDAVTEQLVIIGVAVDASSARYQRGEAVITQDEFYAALTAGAEVKAKGSYSPTTLKATEVELEINDDGDDGDDDNGDDGDDDSGDDSDDDKGGDGKGG</sequence>
<name>A0A1M5MVR6_9GAMM</name>